<evidence type="ECO:0000313" key="3">
    <source>
        <dbReference type="Proteomes" id="UP001322785"/>
    </source>
</evidence>
<accession>A0ABZ1DR29</accession>
<evidence type="ECO:0000256" key="1">
    <source>
        <dbReference type="SAM" id="MobiDB-lite"/>
    </source>
</evidence>
<organism evidence="2 3">
    <name type="scientific">Rhizobium indigoferae</name>
    <dbReference type="NCBI Taxonomy" id="158891"/>
    <lineage>
        <taxon>Bacteria</taxon>
        <taxon>Pseudomonadati</taxon>
        <taxon>Pseudomonadota</taxon>
        <taxon>Alphaproteobacteria</taxon>
        <taxon>Hyphomicrobiales</taxon>
        <taxon>Rhizobiaceae</taxon>
        <taxon>Rhizobium/Agrobacterium group</taxon>
        <taxon>Rhizobium</taxon>
    </lineage>
</organism>
<protein>
    <submittedName>
        <fullName evidence="2">Uncharacterized protein</fullName>
    </submittedName>
</protein>
<feature type="region of interest" description="Disordered" evidence="1">
    <location>
        <begin position="1"/>
        <end position="25"/>
    </location>
</feature>
<dbReference type="RefSeq" id="WP_193446228.1">
    <property type="nucleotide sequence ID" value="NZ_BSOQ01000014.1"/>
</dbReference>
<reference evidence="2 3" key="1">
    <citation type="submission" date="2023-12" db="EMBL/GenBank/DDBJ databases">
        <authorList>
            <person name="Menendez E."/>
            <person name="Kaur S."/>
            <person name="Flores-Felix J.D."/>
            <person name="diCenzo G.C."/>
            <person name="Peix A."/>
            <person name="Velazquez E."/>
        </authorList>
    </citation>
    <scope>NUCLEOTIDE SEQUENCE [LARGE SCALE GENOMIC DNA]</scope>
    <source>
        <strain evidence="2 3">CIP 108029</strain>
        <plasmid evidence="2 3">pRinCIP108029a</plasmid>
    </source>
</reference>
<dbReference type="EMBL" id="CP140639">
    <property type="protein sequence ID" value="WRW37614.1"/>
    <property type="molecule type" value="Genomic_DNA"/>
</dbReference>
<keyword evidence="3" id="KW-1185">Reference proteome</keyword>
<proteinExistence type="predicted"/>
<geneLocation type="plasmid" evidence="2 3">
    <name>pRinCIP108029a</name>
</geneLocation>
<dbReference type="Proteomes" id="UP001322785">
    <property type="component" value="Plasmid pRinCIP108029a"/>
</dbReference>
<sequence length="66" mass="7157">MRLLGLNRFGEEADRADGGPGRDQSFEVNGKIAASANIGSDRHELFANHLIIEGEDLLILRNPAVV</sequence>
<evidence type="ECO:0000313" key="2">
    <source>
        <dbReference type="EMBL" id="WRW37614.1"/>
    </source>
</evidence>
<gene>
    <name evidence="2" type="ORF">U5G49_007210</name>
</gene>
<name>A0ABZ1DR29_9HYPH</name>
<keyword evidence="2" id="KW-0614">Plasmid</keyword>